<gene>
    <name evidence="3" type="ORF">GA0070606_0476</name>
</gene>
<dbReference type="Gene3D" id="3.40.50.720">
    <property type="entry name" value="NAD(P)-binding Rossmann-like Domain"/>
    <property type="match status" value="1"/>
</dbReference>
<dbReference type="Proteomes" id="UP000199001">
    <property type="component" value="Unassembled WGS sequence"/>
</dbReference>
<dbReference type="PROSITE" id="PS51664">
    <property type="entry name" value="YCAO"/>
    <property type="match status" value="1"/>
</dbReference>
<dbReference type="NCBIfam" id="TIGR03604">
    <property type="entry name" value="TOMM_cyclo_SagD"/>
    <property type="match status" value="1"/>
</dbReference>
<evidence type="ECO:0000256" key="1">
    <source>
        <dbReference type="SAM" id="MobiDB-lite"/>
    </source>
</evidence>
<dbReference type="EMBL" id="FMHZ01000002">
    <property type="protein sequence ID" value="SCL44838.1"/>
    <property type="molecule type" value="Genomic_DNA"/>
</dbReference>
<dbReference type="Gene3D" id="3.30.160.660">
    <property type="match status" value="1"/>
</dbReference>
<name>A0A1C6TT30_9ACTN</name>
<dbReference type="PROSITE" id="PS00430">
    <property type="entry name" value="TONB_DEPENDENT_REC_1"/>
    <property type="match status" value="1"/>
</dbReference>
<keyword evidence="4" id="KW-1185">Reference proteome</keyword>
<dbReference type="PANTHER" id="PTHR37809:SF1">
    <property type="entry name" value="RIBOSOMAL PROTEIN S12 METHYLTHIOTRANSFERASE ACCESSORY FACTOR YCAO"/>
    <property type="match status" value="1"/>
</dbReference>
<proteinExistence type="predicted"/>
<dbReference type="InterPro" id="IPR022291">
    <property type="entry name" value="Bacteriocin_synth_cyclodeHase"/>
</dbReference>
<evidence type="ECO:0000313" key="4">
    <source>
        <dbReference type="Proteomes" id="UP000199001"/>
    </source>
</evidence>
<accession>A0A1C6TT30</accession>
<organism evidence="3 4">
    <name type="scientific">Micromonospora citrea</name>
    <dbReference type="NCBI Taxonomy" id="47855"/>
    <lineage>
        <taxon>Bacteria</taxon>
        <taxon>Bacillati</taxon>
        <taxon>Actinomycetota</taxon>
        <taxon>Actinomycetes</taxon>
        <taxon>Micromonosporales</taxon>
        <taxon>Micromonosporaceae</taxon>
        <taxon>Micromonospora</taxon>
    </lineage>
</organism>
<dbReference type="PANTHER" id="PTHR37809">
    <property type="entry name" value="RIBOSOMAL PROTEIN S12 METHYLTHIOTRANSFERASE ACCESSORY FACTOR YCAO"/>
    <property type="match status" value="1"/>
</dbReference>
<feature type="domain" description="YcaO" evidence="2">
    <location>
        <begin position="263"/>
        <end position="654"/>
    </location>
</feature>
<dbReference type="InterPro" id="IPR027624">
    <property type="entry name" value="TOMM_cyclo_SagD"/>
</dbReference>
<dbReference type="AlphaFoldDB" id="A0A1C6TT30"/>
<evidence type="ECO:0000259" key="2">
    <source>
        <dbReference type="PROSITE" id="PS51664"/>
    </source>
</evidence>
<dbReference type="GO" id="GO:0016740">
    <property type="term" value="F:transferase activity"/>
    <property type="evidence" value="ECO:0007669"/>
    <property type="project" value="UniProtKB-KW"/>
</dbReference>
<dbReference type="Gene3D" id="3.30.1330.230">
    <property type="match status" value="1"/>
</dbReference>
<sequence length="654" mass="72465">MIEVRLLGTGLLADAIAEGVNRPVGVITTAGPIGTGAAVETVIVTATDAWDLDEHAAAMGARADRRLSWLPVRAELGRVLIGPLEWAGEPGCVDCLERRRRRNRLHSRAHDAVIADNSAALRTRPSAWLTGLAADVVAALVDDEITRLHGDPSTARTRCALLCLDLKTLEVTRHTFLPDPTCPVCADLPEDSAAAADIVLQPRVKSAPDRYRTRNLAEHQDELITTYVDPECGLIRLLARDDNAGAMVAAAWMGLPDGATEGGYGRTRSYRTSELVSILEALERHGGMQPGGRRTAVRGSYADLRERALDPRELGLYPPDRYRIEGFRYRPFDVDQPYRWVWGHSFRRKEPILVPEAYGYYRIHRSDQEPTPFVYEISNGCALGGNLEEAILHGILEVAERDAFLMTWYARMPVPRIDLSSARRRTVPLIAEAIQSETGYAVQAFDITVEQGVPCVWVMAVNPSDDDQRPKAVCAAGSHLDPETAAENALSELGVILVDLMHRYPEQRDQAERMVRDGSLVTEMAHHSLLYGAPAAFARFDFLTGSSRSVSFAEMAQPDGFRNADLSDDLRELVRRYLDEGMDVIVVDQTTPEQRVQGLACAKVIIPGTLPMTFGHDLRRVDGLPRLHEIPHRLGHRSRRLERSDVNPHPHPFP</sequence>
<keyword evidence="3" id="KW-0808">Transferase</keyword>
<dbReference type="InterPro" id="IPR003776">
    <property type="entry name" value="YcaO-like_dom"/>
</dbReference>
<dbReference type="NCBIfam" id="TIGR03882">
    <property type="entry name" value="cyclo_dehyd_2"/>
    <property type="match status" value="1"/>
</dbReference>
<dbReference type="OrthoDB" id="2379922at2"/>
<keyword evidence="3" id="KW-0689">Ribosomal protein</keyword>
<dbReference type="STRING" id="47855.GA0070606_0476"/>
<evidence type="ECO:0000313" key="3">
    <source>
        <dbReference type="EMBL" id="SCL44838.1"/>
    </source>
</evidence>
<keyword evidence="3" id="KW-0687">Ribonucleoprotein</keyword>
<feature type="region of interest" description="Disordered" evidence="1">
    <location>
        <begin position="635"/>
        <end position="654"/>
    </location>
</feature>
<protein>
    <submittedName>
        <fullName evidence="3">Ribosomal protein S12 methylthiotransferase accessory factor</fullName>
    </submittedName>
</protein>
<dbReference type="GO" id="GO:0005840">
    <property type="term" value="C:ribosome"/>
    <property type="evidence" value="ECO:0007669"/>
    <property type="project" value="UniProtKB-KW"/>
</dbReference>
<reference evidence="4" key="1">
    <citation type="submission" date="2016-06" db="EMBL/GenBank/DDBJ databases">
        <authorList>
            <person name="Varghese N."/>
            <person name="Submissions Spin"/>
        </authorList>
    </citation>
    <scope>NUCLEOTIDE SEQUENCE [LARGE SCALE GENOMIC DNA]</scope>
    <source>
        <strain evidence="4">DSM 43903</strain>
    </source>
</reference>
<dbReference type="Pfam" id="PF02624">
    <property type="entry name" value="YcaO"/>
    <property type="match status" value="1"/>
</dbReference>
<dbReference type="RefSeq" id="WP_141721534.1">
    <property type="nucleotide sequence ID" value="NZ_FMHZ01000002.1"/>
</dbReference>
<dbReference type="Gene3D" id="3.30.40.250">
    <property type="match status" value="1"/>
</dbReference>
<dbReference type="InterPro" id="IPR010916">
    <property type="entry name" value="TonB_box_CS"/>
</dbReference>